<evidence type="ECO:0000313" key="1">
    <source>
        <dbReference type="EMBL" id="BAW98438.1"/>
    </source>
</evidence>
<dbReference type="EMBL" id="LC185678">
    <property type="protein sequence ID" value="BAW98438.1"/>
    <property type="molecule type" value="Genomic_RNA"/>
</dbReference>
<name>A0A1Q2U393_9REOV</name>
<proteinExistence type="predicted"/>
<protein>
    <submittedName>
        <fullName evidence="1">NSP4</fullName>
    </submittedName>
</protein>
<reference evidence="1" key="1">
    <citation type="journal article" date="2017" name="Infect. Genet. Evol.">
        <title>Diversity in VP3, NSP3, and NSP4 of rotavirus B detected from Japanese cattle.</title>
        <authorList>
            <person name="Hayashi-Miyamoto M."/>
            <person name="Murakami T."/>
            <person name="Minami-Fukuda F."/>
            <person name="Tsuchiaka S."/>
            <person name="Kishimoto M."/>
            <person name="Sano K."/>
            <person name="Naoi Y."/>
            <person name="Asano K."/>
            <person name="Ichimaru T."/>
            <person name="Haga K."/>
            <person name="Omatsu T."/>
            <person name="Katayama Y."/>
            <person name="Oba M."/>
            <person name="Aoki H."/>
            <person name="Shirai J."/>
            <person name="Ishida M."/>
            <person name="Katayama K."/>
            <person name="Mizutani T."/>
            <person name="Nagai M."/>
        </authorList>
    </citation>
    <scope>NUCLEOTIDE SEQUENCE</scope>
    <source>
        <strain evidence="1">RVB/Cow-wt/JPN/IS-1/1999/G3P[X]</strain>
    </source>
</reference>
<organism evidence="1">
    <name type="scientific">Bovine group B rotavirus</name>
    <dbReference type="NCBI Taxonomy" id="35334"/>
    <lineage>
        <taxon>Viruses</taxon>
        <taxon>Riboviria</taxon>
        <taxon>Orthornavirae</taxon>
        <taxon>Duplornaviricota</taxon>
        <taxon>Resentoviricetes</taxon>
        <taxon>Reovirales</taxon>
        <taxon>Sedoreoviridae</taxon>
        <taxon>Rotavirus</taxon>
        <taxon>Rotavirus betagastroenteritidis</taxon>
        <taxon>Rotavirus B</taxon>
    </lineage>
</organism>
<accession>A0A1Q2U393</accession>
<sequence length="208" mass="23860">MAEINESISNVLNVFETLQHETIHNVIKNTASSKLLTNCALSLLSIVTVALARNKVKLPITNKIRSNIRHIAESIVWKAETTIREIVNDVISKNDIFKDIIHLTEEVERIKQSISKIKGMDVTKEIFDLCEQKMRAIDDKIDDVQKSCERRIKDYDWKIAALASQNLRPVEARVNIQNQTAEVINDDEMTKNNIVRQARTKLNSKRQL</sequence>